<dbReference type="GO" id="GO:0006310">
    <property type="term" value="P:DNA recombination"/>
    <property type="evidence" value="ECO:0007669"/>
    <property type="project" value="TreeGrafter"/>
</dbReference>
<dbReference type="InterPro" id="IPR006085">
    <property type="entry name" value="XPG_DNA_repair_N"/>
</dbReference>
<keyword evidence="7 17" id="KW-0227">DNA damage</keyword>
<keyword evidence="10 17" id="KW-0269">Exonuclease</keyword>
<dbReference type="Pfam" id="PF00867">
    <property type="entry name" value="XPG_I"/>
    <property type="match status" value="1"/>
</dbReference>
<evidence type="ECO:0000256" key="2">
    <source>
        <dbReference type="ARBA" id="ARBA00010563"/>
    </source>
</evidence>
<dbReference type="GO" id="GO:0017108">
    <property type="term" value="F:5'-flap endonuclease activity"/>
    <property type="evidence" value="ECO:0007669"/>
    <property type="project" value="TreeGrafter"/>
</dbReference>
<dbReference type="GO" id="GO:0005634">
    <property type="term" value="C:nucleus"/>
    <property type="evidence" value="ECO:0007669"/>
    <property type="project" value="UniProtKB-SubCell"/>
</dbReference>
<keyword evidence="5 17" id="KW-0479">Metal-binding</keyword>
<evidence type="ECO:0000256" key="17">
    <source>
        <dbReference type="RuleBase" id="RU910737"/>
    </source>
</evidence>
<keyword evidence="9 17" id="KW-0378">Hydrolase</keyword>
<evidence type="ECO:0000256" key="6">
    <source>
        <dbReference type="ARBA" id="ARBA00022759"/>
    </source>
</evidence>
<dbReference type="SMART" id="SM00279">
    <property type="entry name" value="HhH2"/>
    <property type="match status" value="1"/>
</dbReference>
<dbReference type="RefSeq" id="XP_032803623.1">
    <property type="nucleotide sequence ID" value="XM_032947732.1"/>
</dbReference>
<dbReference type="PANTHER" id="PTHR11081:SF8">
    <property type="entry name" value="EXONUCLEASE 1"/>
    <property type="match status" value="1"/>
</dbReference>
<dbReference type="PROSITE" id="PS00841">
    <property type="entry name" value="XPG_1"/>
    <property type="match status" value="1"/>
</dbReference>
<evidence type="ECO:0000256" key="18">
    <source>
        <dbReference type="SAM" id="MobiDB-lite"/>
    </source>
</evidence>
<dbReference type="InterPro" id="IPR036279">
    <property type="entry name" value="5-3_exonuclease_C_sf"/>
</dbReference>
<feature type="compositionally biased region" description="Polar residues" evidence="18">
    <location>
        <begin position="775"/>
        <end position="785"/>
    </location>
</feature>
<dbReference type="InterPro" id="IPR029060">
    <property type="entry name" value="PIN-like_dom_sf"/>
</dbReference>
<dbReference type="KEGG" id="pmrn:116939424"/>
<dbReference type="InterPro" id="IPR008918">
    <property type="entry name" value="HhH2"/>
</dbReference>
<name>A0AAJ7SQ92_PETMA</name>
<dbReference type="InterPro" id="IPR006086">
    <property type="entry name" value="XPG-I_dom"/>
</dbReference>
<evidence type="ECO:0000256" key="10">
    <source>
        <dbReference type="ARBA" id="ARBA00022839"/>
    </source>
</evidence>
<dbReference type="SUPFAM" id="SSF47807">
    <property type="entry name" value="5' to 3' exonuclease, C-terminal subdomain"/>
    <property type="match status" value="1"/>
</dbReference>
<feature type="region of interest" description="Disordered" evidence="18">
    <location>
        <begin position="468"/>
        <end position="494"/>
    </location>
</feature>
<feature type="compositionally biased region" description="Low complexity" evidence="18">
    <location>
        <begin position="694"/>
        <end position="709"/>
    </location>
</feature>
<feature type="compositionally biased region" description="Polar residues" evidence="18">
    <location>
        <begin position="475"/>
        <end position="493"/>
    </location>
</feature>
<dbReference type="PANTHER" id="PTHR11081">
    <property type="entry name" value="FLAP ENDONUCLEASE FAMILY MEMBER"/>
    <property type="match status" value="1"/>
</dbReference>
<evidence type="ECO:0000256" key="14">
    <source>
        <dbReference type="ARBA" id="ARBA00023204"/>
    </source>
</evidence>
<dbReference type="Pfam" id="PF00752">
    <property type="entry name" value="XPG_N"/>
    <property type="match status" value="1"/>
</dbReference>
<evidence type="ECO:0000259" key="19">
    <source>
        <dbReference type="SMART" id="SM00484"/>
    </source>
</evidence>
<dbReference type="CTD" id="9156"/>
<proteinExistence type="inferred from homology"/>
<comment type="cofactor">
    <cofactor evidence="17">
        <name>Mg(2+)</name>
        <dbReference type="ChEBI" id="CHEBI:18420"/>
    </cofactor>
    <text evidence="17">Binds 2 magnesium ions per subunit. They probably participate in the reaction catalyzed by the enzyme. May bind an additional third magnesium ion after substrate binding.</text>
</comment>
<feature type="region of interest" description="Disordered" evidence="18">
    <location>
        <begin position="676"/>
        <end position="709"/>
    </location>
</feature>
<dbReference type="SMART" id="SM00485">
    <property type="entry name" value="XPGN"/>
    <property type="match status" value="1"/>
</dbReference>
<keyword evidence="21" id="KW-1185">Reference proteome</keyword>
<evidence type="ECO:0000256" key="11">
    <source>
        <dbReference type="ARBA" id="ARBA00022842"/>
    </source>
</evidence>
<dbReference type="AlphaFoldDB" id="A0AAJ7SQ92"/>
<dbReference type="SUPFAM" id="SSF88723">
    <property type="entry name" value="PIN domain-like"/>
    <property type="match status" value="1"/>
</dbReference>
<evidence type="ECO:0000256" key="1">
    <source>
        <dbReference type="ARBA" id="ARBA00004123"/>
    </source>
</evidence>
<dbReference type="GO" id="GO:0006298">
    <property type="term" value="P:mismatch repair"/>
    <property type="evidence" value="ECO:0007669"/>
    <property type="project" value="TreeGrafter"/>
</dbReference>
<protein>
    <recommendedName>
        <fullName evidence="3 17">Exonuclease 1</fullName>
        <ecNumber evidence="17">3.1.-.-</ecNumber>
    </recommendedName>
</protein>
<keyword evidence="4 17" id="KW-0540">Nuclease</keyword>
<comment type="similarity">
    <text evidence="2 17">Belongs to the XPG/RAD2 endonuclease family. EXO1 subfamily.</text>
</comment>
<gene>
    <name evidence="22" type="primary">EXO1</name>
</gene>
<keyword evidence="11 17" id="KW-0460">Magnesium</keyword>
<evidence type="ECO:0000313" key="22">
    <source>
        <dbReference type="RefSeq" id="XP_032803623.1"/>
    </source>
</evidence>
<keyword evidence="13 17" id="KW-0238">DNA-binding</keyword>
<dbReference type="GeneID" id="116939424"/>
<evidence type="ECO:0000256" key="15">
    <source>
        <dbReference type="ARBA" id="ARBA00023242"/>
    </source>
</evidence>
<dbReference type="CDD" id="cd09908">
    <property type="entry name" value="H3TH_EXO1"/>
    <property type="match status" value="1"/>
</dbReference>
<keyword evidence="6" id="KW-0255">Endonuclease</keyword>
<keyword evidence="12 17" id="KW-0267">Excision nuclease</keyword>
<reference evidence="22" key="1">
    <citation type="submission" date="2025-08" db="UniProtKB">
        <authorList>
            <consortium name="RefSeq"/>
        </authorList>
    </citation>
    <scope>IDENTIFICATION</scope>
    <source>
        <tissue evidence="22">Sperm</tissue>
    </source>
</reference>
<dbReference type="GO" id="GO:0003677">
    <property type="term" value="F:DNA binding"/>
    <property type="evidence" value="ECO:0007669"/>
    <property type="project" value="UniProtKB-UniRule"/>
</dbReference>
<evidence type="ECO:0000256" key="3">
    <source>
        <dbReference type="ARBA" id="ARBA00020324"/>
    </source>
</evidence>
<dbReference type="InterPro" id="IPR037315">
    <property type="entry name" value="EXO1_H3TH"/>
</dbReference>
<dbReference type="GO" id="GO:0035312">
    <property type="term" value="F:5'-3' DNA exonuclease activity"/>
    <property type="evidence" value="ECO:0007669"/>
    <property type="project" value="UniProtKB-UniRule"/>
</dbReference>
<feature type="domain" description="XPG N-terminal" evidence="20">
    <location>
        <begin position="1"/>
        <end position="99"/>
    </location>
</feature>
<sequence length="820" mass="90806">MGISGLLQFLKEASEPVNVSRYRGQTVAVDTYCWLHKGAFACADRLAKGEKTDQYVFYCVKFIEMLLGCDVKPILVFDGCMLPSKKEVEKSRRERRQVNLQKGKQLLREGKVSEARACFTRCINVTPQMALEVIKAARARGVDCIVAPYEADAQLAYLNRAGIAQAVITEDSDLLAFGCDKVILKMDQSGNGVEISRSRLGRVTHLGNYFTEEKFRHMCILSGCDYLPSIPGIGLVKASKVLKLSNNPNVVKVIRKMGHYLKMNVTVPEEYIEGFVRAENTFRYQLVFDPISRQLCPLNPYPEDLDSSQLSYAGAWIDSSQALQIALGNIDINTMIKIDNFNPDISKPVAVKSHSWYRNSRRVETNTHMLSIWDKRYRPAGKDGVSAGNGLSPVKAENQILPVRSGCMKGKERVIDMSFMKSRKTDAASKRQRHDESQVLEMDLLEQYCFSGNKKMCKSSDVTDSLPLREGGVGSEQSCSQQQQVKHSSNVSNHKSRFTRLLNRKDHQQEIVFTPGTRSRFFYPSKEEAQSPNLVKSLSPSQTEVKSGKDQGQSETTVDQELTGSSNQSREVSSTLKETQCLTSSAQDEESPLSHFTENVTMTESKIFSAQPRQVTATAFSWSGSTTRHAQESNSAIDRLSRFRRQPQEAVSTTNLPSTNTLNPFAQMDQRCLQTRAAGDGGGNLSETEDGHEASLSSSPPSLPHASLQSPARGIIVTSPAQDVPSCPPNQHFKGVGLSKAGKVLSGGIHSPHMFGQAKASGLSRKKPEKHKINSENMSQGSQPTLSNLWSNFQYKRGTENLMSTRSMLPLSPVKSNISL</sequence>
<dbReference type="Gene3D" id="1.10.150.20">
    <property type="entry name" value="5' to 3' exonuclease, C-terminal subdomain"/>
    <property type="match status" value="1"/>
</dbReference>
<comment type="function">
    <text evidence="16">5'-&gt;3' double-stranded DNA exonuclease which may also contain a cryptic 3'-&gt;5' double-stranded DNA exonuclease activity. Also exhibits endonuclease activity against 5'-overhanging flap structures similar to those generated by displacement synthesis when DNA polymerase encounters the 5'-end of a downstream Okazaki fragment. Required for DNA mismatch repair (MMR).</text>
</comment>
<evidence type="ECO:0000256" key="4">
    <source>
        <dbReference type="ARBA" id="ARBA00022722"/>
    </source>
</evidence>
<organism evidence="21 22">
    <name type="scientific">Petromyzon marinus</name>
    <name type="common">Sea lamprey</name>
    <dbReference type="NCBI Taxonomy" id="7757"/>
    <lineage>
        <taxon>Eukaryota</taxon>
        <taxon>Metazoa</taxon>
        <taxon>Chordata</taxon>
        <taxon>Craniata</taxon>
        <taxon>Vertebrata</taxon>
        <taxon>Cyclostomata</taxon>
        <taxon>Hyperoartia</taxon>
        <taxon>Petromyzontiformes</taxon>
        <taxon>Petromyzontidae</taxon>
        <taxon>Petromyzon</taxon>
    </lineage>
</organism>
<keyword evidence="14 17" id="KW-0234">DNA repair</keyword>
<feature type="region of interest" description="Disordered" evidence="18">
    <location>
        <begin position="755"/>
        <end position="785"/>
    </location>
</feature>
<evidence type="ECO:0000256" key="16">
    <source>
        <dbReference type="ARBA" id="ARBA00055562"/>
    </source>
</evidence>
<keyword evidence="15 17" id="KW-0539">Nucleus</keyword>
<dbReference type="SMART" id="SM00484">
    <property type="entry name" value="XPGI"/>
    <property type="match status" value="1"/>
</dbReference>
<dbReference type="InterPro" id="IPR019974">
    <property type="entry name" value="XPG_CS"/>
</dbReference>
<dbReference type="FunFam" id="3.40.50.1010:FF:000096">
    <property type="entry name" value="Exonuclease 1"/>
    <property type="match status" value="1"/>
</dbReference>
<evidence type="ECO:0000256" key="5">
    <source>
        <dbReference type="ARBA" id="ARBA00022723"/>
    </source>
</evidence>
<dbReference type="FunFam" id="1.10.150.20:FF:000011">
    <property type="entry name" value="exonuclease 1"/>
    <property type="match status" value="1"/>
</dbReference>
<comment type="function">
    <text evidence="17">5'-&gt;3' double-stranded DNA exonuclease which may also possess a cryptic 3'-&gt;5' double-stranded DNA exonuclease activity. Functions in DNA mismatch repair.</text>
</comment>
<evidence type="ECO:0000256" key="7">
    <source>
        <dbReference type="ARBA" id="ARBA00022763"/>
    </source>
</evidence>
<evidence type="ECO:0000256" key="12">
    <source>
        <dbReference type="ARBA" id="ARBA00022881"/>
    </source>
</evidence>
<dbReference type="CDD" id="cd09857">
    <property type="entry name" value="PIN_EXO1"/>
    <property type="match status" value="1"/>
</dbReference>
<feature type="domain" description="XPG-I" evidence="19">
    <location>
        <begin position="138"/>
        <end position="209"/>
    </location>
</feature>
<evidence type="ECO:0000256" key="9">
    <source>
        <dbReference type="ARBA" id="ARBA00022801"/>
    </source>
</evidence>
<feature type="compositionally biased region" description="Polar residues" evidence="18">
    <location>
        <begin position="530"/>
        <end position="586"/>
    </location>
</feature>
<dbReference type="Gene3D" id="3.40.50.1010">
    <property type="entry name" value="5'-nuclease"/>
    <property type="match status" value="1"/>
</dbReference>
<dbReference type="PRINTS" id="PR00853">
    <property type="entry name" value="XPGRADSUPER"/>
</dbReference>
<evidence type="ECO:0000256" key="8">
    <source>
        <dbReference type="ARBA" id="ARBA00022769"/>
    </source>
</evidence>
<comment type="subcellular location">
    <subcellularLocation>
        <location evidence="1 17">Nucleus</location>
    </subcellularLocation>
</comment>
<feature type="region of interest" description="Disordered" evidence="18">
    <location>
        <begin position="523"/>
        <end position="594"/>
    </location>
</feature>
<dbReference type="GO" id="GO:0046872">
    <property type="term" value="F:metal ion binding"/>
    <property type="evidence" value="ECO:0007669"/>
    <property type="project" value="UniProtKB-UniRule"/>
</dbReference>
<dbReference type="PROSITE" id="PS00842">
    <property type="entry name" value="XPG_2"/>
    <property type="match status" value="1"/>
</dbReference>
<evidence type="ECO:0000259" key="20">
    <source>
        <dbReference type="SMART" id="SM00485"/>
    </source>
</evidence>
<dbReference type="InterPro" id="IPR044752">
    <property type="entry name" value="PIN-like_EXO1"/>
</dbReference>
<dbReference type="InterPro" id="IPR006084">
    <property type="entry name" value="XPG/Rad2"/>
</dbReference>
<evidence type="ECO:0000313" key="21">
    <source>
        <dbReference type="Proteomes" id="UP001318040"/>
    </source>
</evidence>
<evidence type="ECO:0000256" key="13">
    <source>
        <dbReference type="ARBA" id="ARBA00023125"/>
    </source>
</evidence>
<keyword evidence="8 17" id="KW-0228">DNA excision</keyword>
<dbReference type="EC" id="3.1.-.-" evidence="17"/>
<accession>A0AAJ7SQ92</accession>
<dbReference type="Proteomes" id="UP001318040">
    <property type="component" value="Chromosome 6"/>
</dbReference>